<gene>
    <name evidence="1" type="ORF">DYU11_31150</name>
</gene>
<name>A0A418LWU8_9BACT</name>
<evidence type="ECO:0000313" key="2">
    <source>
        <dbReference type="Proteomes" id="UP000283523"/>
    </source>
</evidence>
<dbReference type="AlphaFoldDB" id="A0A418LWU8"/>
<organism evidence="1 2">
    <name type="scientific">Fibrisoma montanum</name>
    <dbReference type="NCBI Taxonomy" id="2305895"/>
    <lineage>
        <taxon>Bacteria</taxon>
        <taxon>Pseudomonadati</taxon>
        <taxon>Bacteroidota</taxon>
        <taxon>Cytophagia</taxon>
        <taxon>Cytophagales</taxon>
        <taxon>Spirosomataceae</taxon>
        <taxon>Fibrisoma</taxon>
    </lineage>
</organism>
<sequence length="266" mass="29845">MKTTAEMIGLRFVGEGINPKNLTVKELAKLSSSLEDTILSIVQEEHPDVNKDEVYISLVDVVDASAGYKYVPSLAEVMIGAYLTMTTLINNRNFDKLSPQSIASLQPIVDFTNQRQCKAQLRLGNNLLATVEPSNRIKDSELEEVGSRYIYGKTTIYATVQRVGGIKKPKAMLTIPQSETALYIETTQEEAKKLAGRLYSTVALAGTAMYESDGFRMVNFKIDEILDYEEVSIKEAFNEVSEVIGKYWDNIEDIDEFLYHEKSVDE</sequence>
<accession>A0A418LWU8</accession>
<dbReference type="RefSeq" id="WP_147368089.1">
    <property type="nucleotide sequence ID" value="NZ_QXED01000016.1"/>
</dbReference>
<keyword evidence="2" id="KW-1185">Reference proteome</keyword>
<dbReference type="OrthoDB" id="1441841at2"/>
<proteinExistence type="predicted"/>
<reference evidence="1 2" key="1">
    <citation type="submission" date="2018-08" db="EMBL/GenBank/DDBJ databases">
        <title>Fibrisoma montanum sp. nov., isolated from Danxia mountain soil.</title>
        <authorList>
            <person name="Huang Y."/>
        </authorList>
    </citation>
    <scope>NUCLEOTIDE SEQUENCE [LARGE SCALE GENOMIC DNA]</scope>
    <source>
        <strain evidence="1 2">HYT19</strain>
    </source>
</reference>
<evidence type="ECO:0000313" key="1">
    <source>
        <dbReference type="EMBL" id="RIV17701.1"/>
    </source>
</evidence>
<dbReference type="EMBL" id="QXED01000016">
    <property type="protein sequence ID" value="RIV17701.1"/>
    <property type="molecule type" value="Genomic_DNA"/>
</dbReference>
<dbReference type="Proteomes" id="UP000283523">
    <property type="component" value="Unassembled WGS sequence"/>
</dbReference>
<comment type="caution">
    <text evidence="1">The sequence shown here is derived from an EMBL/GenBank/DDBJ whole genome shotgun (WGS) entry which is preliminary data.</text>
</comment>
<protein>
    <submittedName>
        <fullName evidence="1">Uncharacterized protein</fullName>
    </submittedName>
</protein>